<evidence type="ECO:0000313" key="3">
    <source>
        <dbReference type="Proteomes" id="UP001633002"/>
    </source>
</evidence>
<gene>
    <name evidence="2" type="ORF">R1sor_004198</name>
</gene>
<evidence type="ECO:0000256" key="1">
    <source>
        <dbReference type="SAM" id="MobiDB-lite"/>
    </source>
</evidence>
<organism evidence="2 3">
    <name type="scientific">Riccia sorocarpa</name>
    <dbReference type="NCBI Taxonomy" id="122646"/>
    <lineage>
        <taxon>Eukaryota</taxon>
        <taxon>Viridiplantae</taxon>
        <taxon>Streptophyta</taxon>
        <taxon>Embryophyta</taxon>
        <taxon>Marchantiophyta</taxon>
        <taxon>Marchantiopsida</taxon>
        <taxon>Marchantiidae</taxon>
        <taxon>Marchantiales</taxon>
        <taxon>Ricciaceae</taxon>
        <taxon>Riccia</taxon>
    </lineage>
</organism>
<evidence type="ECO:0000313" key="2">
    <source>
        <dbReference type="EMBL" id="KAL3686176.1"/>
    </source>
</evidence>
<feature type="region of interest" description="Disordered" evidence="1">
    <location>
        <begin position="1"/>
        <end position="154"/>
    </location>
</feature>
<dbReference type="AlphaFoldDB" id="A0ABD3H5Y0"/>
<name>A0ABD3H5Y0_9MARC</name>
<feature type="compositionally biased region" description="Basic and acidic residues" evidence="1">
    <location>
        <begin position="1"/>
        <end position="27"/>
    </location>
</feature>
<feature type="compositionally biased region" description="Polar residues" evidence="1">
    <location>
        <begin position="64"/>
        <end position="76"/>
    </location>
</feature>
<keyword evidence="3" id="KW-1185">Reference proteome</keyword>
<protein>
    <submittedName>
        <fullName evidence="2">Uncharacterized protein</fullName>
    </submittedName>
</protein>
<sequence length="318" mass="35100">MTQFKEVDQATLDEALKEAERKKKEQEQMELNAQGLNPASGTGTVKNSQEANTPNREGEVGGTPVQQLGSPVNSVGVNPFGILSDLNEEPKEGEDADEDMDNTTLLDESTSNGEKERIEETSQMDYKFSQREREPESNEQDAGAPPGGSQPHIENLEVHNSLPVQTGTAVHPDLRAYAIPSKHWSSREDDLLGSDEEPLKSNLRGVSAQQSKDAVCSSRIRGDGTVAWAIVKWNAEELEVASVYGPDNPRENISLFDWLQTLNLSKNWLFAGHWNMVIDPKDSMGPSPLLHGTPLRSWRALDQQEELLDALHATINHS</sequence>
<feature type="compositionally biased region" description="Polar residues" evidence="1">
    <location>
        <begin position="34"/>
        <end position="55"/>
    </location>
</feature>
<dbReference type="EMBL" id="JBJQOH010000006">
    <property type="protein sequence ID" value="KAL3686176.1"/>
    <property type="molecule type" value="Genomic_DNA"/>
</dbReference>
<dbReference type="Proteomes" id="UP001633002">
    <property type="component" value="Unassembled WGS sequence"/>
</dbReference>
<feature type="compositionally biased region" description="Acidic residues" evidence="1">
    <location>
        <begin position="91"/>
        <end position="101"/>
    </location>
</feature>
<proteinExistence type="predicted"/>
<comment type="caution">
    <text evidence="2">The sequence shown here is derived from an EMBL/GenBank/DDBJ whole genome shotgun (WGS) entry which is preliminary data.</text>
</comment>
<feature type="compositionally biased region" description="Polar residues" evidence="1">
    <location>
        <begin position="102"/>
        <end position="112"/>
    </location>
</feature>
<accession>A0ABD3H5Y0</accession>
<reference evidence="2 3" key="1">
    <citation type="submission" date="2024-09" db="EMBL/GenBank/DDBJ databases">
        <title>Chromosome-scale assembly of Riccia sorocarpa.</title>
        <authorList>
            <person name="Paukszto L."/>
        </authorList>
    </citation>
    <scope>NUCLEOTIDE SEQUENCE [LARGE SCALE GENOMIC DNA]</scope>
    <source>
        <strain evidence="2">LP-2024</strain>
        <tissue evidence="2">Aerial parts of the thallus</tissue>
    </source>
</reference>